<dbReference type="AlphaFoldDB" id="A0A6L5YAZ4"/>
<name>A0A6L5YAZ4_9BACT</name>
<dbReference type="Pfam" id="PF04909">
    <property type="entry name" value="Amidohydro_2"/>
    <property type="match status" value="1"/>
</dbReference>
<reference evidence="2 3" key="1">
    <citation type="submission" date="2019-08" db="EMBL/GenBank/DDBJ databases">
        <title>In-depth cultivation of the pig gut microbiome towards novel bacterial diversity and tailored functional studies.</title>
        <authorList>
            <person name="Wylensek D."/>
            <person name="Hitch T.C.A."/>
            <person name="Clavel T."/>
        </authorList>
    </citation>
    <scope>NUCLEOTIDE SEQUENCE [LARGE SCALE GENOMIC DNA]</scope>
    <source>
        <strain evidence="2 3">SM-530-WT-4B</strain>
    </source>
</reference>
<keyword evidence="3" id="KW-1185">Reference proteome</keyword>
<dbReference type="RefSeq" id="WP_154528465.1">
    <property type="nucleotide sequence ID" value="NZ_VUNH01000004.1"/>
</dbReference>
<dbReference type="EMBL" id="VUNH01000004">
    <property type="protein sequence ID" value="MST55363.1"/>
    <property type="molecule type" value="Genomic_DNA"/>
</dbReference>
<keyword evidence="2" id="KW-0378">Hydrolase</keyword>
<dbReference type="GO" id="GO:0016787">
    <property type="term" value="F:hydrolase activity"/>
    <property type="evidence" value="ECO:0007669"/>
    <property type="project" value="UniProtKB-KW"/>
</dbReference>
<evidence type="ECO:0000313" key="3">
    <source>
        <dbReference type="Proteomes" id="UP000473699"/>
    </source>
</evidence>
<dbReference type="PANTHER" id="PTHR35563">
    <property type="entry name" value="BARREL METAL-DEPENDENT HYDROLASE, PUTATIVE (AFU_ORTHOLOGUE AFUA_1G16240)-RELATED"/>
    <property type="match status" value="1"/>
</dbReference>
<gene>
    <name evidence="2" type="ORF">FYJ74_04865</name>
</gene>
<accession>A0A6L5YAZ4</accession>
<evidence type="ECO:0000259" key="1">
    <source>
        <dbReference type="Pfam" id="PF04909"/>
    </source>
</evidence>
<protein>
    <submittedName>
        <fullName evidence="2">Amidohydrolase family protein</fullName>
    </submittedName>
</protein>
<dbReference type="InterPro" id="IPR032466">
    <property type="entry name" value="Metal_Hydrolase"/>
</dbReference>
<dbReference type="InterPro" id="IPR006680">
    <property type="entry name" value="Amidohydro-rel"/>
</dbReference>
<organism evidence="2 3">
    <name type="scientific">Pyramidobacter porci</name>
    <dbReference type="NCBI Taxonomy" id="2605789"/>
    <lineage>
        <taxon>Bacteria</taxon>
        <taxon>Thermotogati</taxon>
        <taxon>Synergistota</taxon>
        <taxon>Synergistia</taxon>
        <taxon>Synergistales</taxon>
        <taxon>Dethiosulfovibrionaceae</taxon>
        <taxon>Pyramidobacter</taxon>
    </lineage>
</organism>
<dbReference type="Gene3D" id="3.20.20.140">
    <property type="entry name" value="Metal-dependent hydrolases"/>
    <property type="match status" value="1"/>
</dbReference>
<sequence>MNSSEHPFAFAMPENACNAHLHIIDPAFPNDGKAEAQRGTVAEYKAVAAALKLPRAVFVQAKPFGTDNACLLDAIEKFGAKNAVGIAVVNNSVTDAELERLNAGGVKGLRFSVWNPKNAVVSFDDCPPLSERCADMGWNMQLHMSSQQYLEHADVIRKLKGKIVIDHMGRLDPALGVKDPAYRFICGMIDRGATWVKLSGAYLNTVTGRPWNDATATAVELARFAPERVVWGSDWPHVTEKVKPDETELTELIATWFPTERARRLALADNPAELYEFK</sequence>
<dbReference type="InterPro" id="IPR052358">
    <property type="entry name" value="Aro_Compnd_Degr_Hydrolases"/>
</dbReference>
<dbReference type="SUPFAM" id="SSF51556">
    <property type="entry name" value="Metallo-dependent hydrolases"/>
    <property type="match status" value="1"/>
</dbReference>
<dbReference type="Proteomes" id="UP000473699">
    <property type="component" value="Unassembled WGS sequence"/>
</dbReference>
<comment type="caution">
    <text evidence="2">The sequence shown here is derived from an EMBL/GenBank/DDBJ whole genome shotgun (WGS) entry which is preliminary data.</text>
</comment>
<feature type="domain" description="Amidohydrolase-related" evidence="1">
    <location>
        <begin position="18"/>
        <end position="277"/>
    </location>
</feature>
<proteinExistence type="predicted"/>
<dbReference type="PANTHER" id="PTHR35563:SF2">
    <property type="entry name" value="BARREL METAL-DEPENDENT HYDROLASE, PUTATIVE (AFU_ORTHOLOGUE AFUA_1G16240)-RELATED"/>
    <property type="match status" value="1"/>
</dbReference>
<evidence type="ECO:0000313" key="2">
    <source>
        <dbReference type="EMBL" id="MST55363.1"/>
    </source>
</evidence>